<feature type="transmembrane region" description="Helical" evidence="8">
    <location>
        <begin position="17"/>
        <end position="37"/>
    </location>
</feature>
<dbReference type="PANTHER" id="PTHR12246">
    <property type="entry name" value="PALMITOYLTRANSFERASE ZDHHC16"/>
    <property type="match status" value="1"/>
</dbReference>
<dbReference type="GO" id="GO:0019706">
    <property type="term" value="F:protein-cysteine S-palmitoyltransferase activity"/>
    <property type="evidence" value="ECO:0007669"/>
    <property type="project" value="UniProtKB-EC"/>
</dbReference>
<feature type="domain" description="Palmitoyltransferase DHHC" evidence="9">
    <location>
        <begin position="220"/>
        <end position="373"/>
    </location>
</feature>
<dbReference type="EC" id="2.3.1.225" evidence="8"/>
<keyword evidence="11" id="KW-1185">Reference proteome</keyword>
<feature type="transmembrane region" description="Helical" evidence="8">
    <location>
        <begin position="336"/>
        <end position="356"/>
    </location>
</feature>
<dbReference type="Proteomes" id="UP000685013">
    <property type="component" value="Chromosome 14"/>
</dbReference>
<dbReference type="AlphaFoldDB" id="A0AAV6MI77"/>
<evidence type="ECO:0000256" key="6">
    <source>
        <dbReference type="ARBA" id="ARBA00023136"/>
    </source>
</evidence>
<accession>A0AAV6MI77</accession>
<dbReference type="Pfam" id="PF01529">
    <property type="entry name" value="DHHC"/>
    <property type="match status" value="1"/>
</dbReference>
<evidence type="ECO:0000256" key="2">
    <source>
        <dbReference type="ARBA" id="ARBA00008574"/>
    </source>
</evidence>
<evidence type="ECO:0000313" key="10">
    <source>
        <dbReference type="EMBL" id="KAG6581327.1"/>
    </source>
</evidence>
<keyword evidence="6 8" id="KW-0472">Membrane</keyword>
<comment type="caution">
    <text evidence="10">The sequence shown here is derived from an EMBL/GenBank/DDBJ whole genome shotgun (WGS) entry which is preliminary data.</text>
</comment>
<keyword evidence="3 8" id="KW-0808">Transferase</keyword>
<organism evidence="10 11">
    <name type="scientific">Cucurbita argyrosperma subsp. sororia</name>
    <dbReference type="NCBI Taxonomy" id="37648"/>
    <lineage>
        <taxon>Eukaryota</taxon>
        <taxon>Viridiplantae</taxon>
        <taxon>Streptophyta</taxon>
        <taxon>Embryophyta</taxon>
        <taxon>Tracheophyta</taxon>
        <taxon>Spermatophyta</taxon>
        <taxon>Magnoliopsida</taxon>
        <taxon>eudicotyledons</taxon>
        <taxon>Gunneridae</taxon>
        <taxon>Pentapetalae</taxon>
        <taxon>rosids</taxon>
        <taxon>fabids</taxon>
        <taxon>Cucurbitales</taxon>
        <taxon>Cucurbitaceae</taxon>
        <taxon>Cucurbiteae</taxon>
        <taxon>Cucurbita</taxon>
    </lineage>
</organism>
<evidence type="ECO:0000256" key="7">
    <source>
        <dbReference type="ARBA" id="ARBA00023315"/>
    </source>
</evidence>
<dbReference type="PROSITE" id="PS50216">
    <property type="entry name" value="DHHC"/>
    <property type="match status" value="1"/>
</dbReference>
<comment type="domain">
    <text evidence="8">The DHHC domain is required for palmitoyltransferase activity.</text>
</comment>
<evidence type="ECO:0000256" key="1">
    <source>
        <dbReference type="ARBA" id="ARBA00004127"/>
    </source>
</evidence>
<feature type="transmembrane region" description="Helical" evidence="8">
    <location>
        <begin position="148"/>
        <end position="168"/>
    </location>
</feature>
<comment type="catalytic activity">
    <reaction evidence="8">
        <text>L-cysteinyl-[protein] + hexadecanoyl-CoA = S-hexadecanoyl-L-cysteinyl-[protein] + CoA</text>
        <dbReference type="Rhea" id="RHEA:36683"/>
        <dbReference type="Rhea" id="RHEA-COMP:10131"/>
        <dbReference type="Rhea" id="RHEA-COMP:11032"/>
        <dbReference type="ChEBI" id="CHEBI:29950"/>
        <dbReference type="ChEBI" id="CHEBI:57287"/>
        <dbReference type="ChEBI" id="CHEBI:57379"/>
        <dbReference type="ChEBI" id="CHEBI:74151"/>
        <dbReference type="EC" id="2.3.1.225"/>
    </reaction>
</comment>
<name>A0AAV6MI77_9ROSI</name>
<reference evidence="10 11" key="1">
    <citation type="journal article" date="2021" name="Hortic Res">
        <title>The domestication of Cucurbita argyrosperma as revealed by the genome of its wild relative.</title>
        <authorList>
            <person name="Barrera-Redondo J."/>
            <person name="Sanchez-de la Vega G."/>
            <person name="Aguirre-Liguori J.A."/>
            <person name="Castellanos-Morales G."/>
            <person name="Gutierrez-Guerrero Y.T."/>
            <person name="Aguirre-Dugua X."/>
            <person name="Aguirre-Planter E."/>
            <person name="Tenaillon M.I."/>
            <person name="Lira-Saade R."/>
            <person name="Eguiarte L.E."/>
        </authorList>
    </citation>
    <scope>NUCLEOTIDE SEQUENCE [LARGE SCALE GENOMIC DNA]</scope>
    <source>
        <strain evidence="10">JBR-2021</strain>
    </source>
</reference>
<protein>
    <recommendedName>
        <fullName evidence="8">S-acyltransferase</fullName>
        <ecNumber evidence="8">2.3.1.225</ecNumber>
    </recommendedName>
    <alternativeName>
        <fullName evidence="8">Palmitoyltransferase</fullName>
    </alternativeName>
</protein>
<evidence type="ECO:0000259" key="9">
    <source>
        <dbReference type="Pfam" id="PF01529"/>
    </source>
</evidence>
<evidence type="ECO:0000256" key="5">
    <source>
        <dbReference type="ARBA" id="ARBA00022989"/>
    </source>
</evidence>
<feature type="non-terminal residue" evidence="10">
    <location>
        <position position="1"/>
    </location>
</feature>
<sequence length="413" mass="46225">MAPSRSLDSPIDELRVWLSRCELLFGVGLGFVPFVMFPAPPIRNYDRNQGENRPALAKRRVGSALDSVRFNSIQHKRKNQTVEQPKNIILCDNDWFSNQPLPSLGLFGTITAAPTIKLERMADDDLPKEHIIASLAEDRESTCWGCGLRLLLPSGGGVWAVYPVVFSVSQFCGIFHSTVTMVLAVATLSSFSLAAFRSPGTPPNVIWGSYPLVEKGDLENYTFCNYCSKPKSRRTHHCRSCGMCVLDMDHHCPFIGNCVGAGNHKHFIMFLISAIVSTIYVSIMAVYSLWHIWPPLSVHELGRLNGSGSKFGWSLSKEIIHAVLRSTTLLSIRGFILVYLFISSFSLQIGLAVLLCQQLWYIYEGKTYLSHISSQGDDGEKDCQNLLRFFGCPSVSFSRHLPIFRSSKKRHEK</sequence>
<feature type="transmembrane region" description="Helical" evidence="8">
    <location>
        <begin position="267"/>
        <end position="290"/>
    </location>
</feature>
<keyword evidence="5 8" id="KW-1133">Transmembrane helix</keyword>
<proteinExistence type="inferred from homology"/>
<comment type="subcellular location">
    <subcellularLocation>
        <location evidence="1">Endomembrane system</location>
        <topology evidence="1">Multi-pass membrane protein</topology>
    </subcellularLocation>
</comment>
<dbReference type="GO" id="GO:0012505">
    <property type="term" value="C:endomembrane system"/>
    <property type="evidence" value="ECO:0007669"/>
    <property type="project" value="UniProtKB-SubCell"/>
</dbReference>
<evidence type="ECO:0000256" key="3">
    <source>
        <dbReference type="ARBA" id="ARBA00022679"/>
    </source>
</evidence>
<evidence type="ECO:0000313" key="11">
    <source>
        <dbReference type="Proteomes" id="UP000685013"/>
    </source>
</evidence>
<dbReference type="InterPro" id="IPR039859">
    <property type="entry name" value="PFA4/ZDH16/20/ERF2-like"/>
</dbReference>
<comment type="similarity">
    <text evidence="2 8">Belongs to the DHHC palmitoyltransferase family.</text>
</comment>
<evidence type="ECO:0000256" key="4">
    <source>
        <dbReference type="ARBA" id="ARBA00022692"/>
    </source>
</evidence>
<feature type="transmembrane region" description="Helical" evidence="8">
    <location>
        <begin position="174"/>
        <end position="196"/>
    </location>
</feature>
<gene>
    <name evidence="10" type="primary">PAT11</name>
    <name evidence="10" type="ORF">SDJN03_21329</name>
</gene>
<keyword evidence="4 8" id="KW-0812">Transmembrane</keyword>
<evidence type="ECO:0000256" key="8">
    <source>
        <dbReference type="RuleBase" id="RU079119"/>
    </source>
</evidence>
<keyword evidence="7 8" id="KW-0012">Acyltransferase</keyword>
<dbReference type="EMBL" id="JAGKQH010000014">
    <property type="protein sequence ID" value="KAG6581327.1"/>
    <property type="molecule type" value="Genomic_DNA"/>
</dbReference>
<dbReference type="InterPro" id="IPR001594">
    <property type="entry name" value="Palmitoyltrfase_DHHC"/>
</dbReference>